<evidence type="ECO:0000313" key="3">
    <source>
        <dbReference type="EMBL" id="MEX5721403.1"/>
    </source>
</evidence>
<dbReference type="RefSeq" id="WP_369210206.1">
    <property type="nucleotide sequence ID" value="NZ_JBFNXQ010000126.1"/>
</dbReference>
<proteinExistence type="predicted"/>
<dbReference type="EC" id="3.1.3.25" evidence="2"/>
<dbReference type="PROSITE" id="PS00630">
    <property type="entry name" value="IMP_2"/>
    <property type="match status" value="1"/>
</dbReference>
<keyword evidence="4" id="KW-1185">Reference proteome</keyword>
<dbReference type="EMBL" id="JBFNXQ010000126">
    <property type="protein sequence ID" value="MEX5721403.1"/>
    <property type="molecule type" value="Genomic_DNA"/>
</dbReference>
<sequence>MFTVLDGSQPAWVVKFSRVAGYDRSFVDDAAGLALVRAAGGPVAARAPTYLGLVDAGGLTASVETAAAGNQLSLLLHRRPWHLLDSIADWIEDVGRHTAQPGSALEAERARMRRAVIEAGVSVGAPADLVDSVPPIPAVLQHNDLGGWNLITDGRDFTAVDWESARRPGFPIWDLLYFAADVLAQVDGPADTPTRVARVLRVFAGESEHSARLFRWVHSAAGSAGIPTSALGALATLCWIHHSRSAERRAGDLRGAAPAPLGHLASLTGAWLAHPALGVAWRALQR</sequence>
<protein>
    <recommendedName>
        <fullName evidence="2">inositol-phosphate phosphatase</fullName>
        <ecNumber evidence="2">3.1.3.25</ecNumber>
    </recommendedName>
</protein>
<comment type="caution">
    <text evidence="3">The sequence shown here is derived from an EMBL/GenBank/DDBJ whole genome shotgun (WGS) entry which is preliminary data.</text>
</comment>
<evidence type="ECO:0000313" key="4">
    <source>
        <dbReference type="Proteomes" id="UP001560045"/>
    </source>
</evidence>
<accession>A0ABV3XLD8</accession>
<name>A0ABV3XLD8_9ACTN</name>
<gene>
    <name evidence="3" type="ORF">ABQ292_23895</name>
</gene>
<reference evidence="3 4" key="1">
    <citation type="submission" date="2024-06" db="EMBL/GenBank/DDBJ databases">
        <title>Draft genome sequence of Geodermatophilus badlandi, a novel member of the Geodermatophilaceae isolated from badland sedimentary rocks in the Red desert, Wyoming, USA.</title>
        <authorList>
            <person name="Ben Tekaya S."/>
            <person name="Nouioui I."/>
            <person name="Flores G.M."/>
            <person name="Shaal M.N."/>
            <person name="Bredoire F."/>
            <person name="Basile F."/>
            <person name="Van Diepen L."/>
            <person name="Ward N.L."/>
        </authorList>
    </citation>
    <scope>NUCLEOTIDE SEQUENCE [LARGE SCALE GENOMIC DNA]</scope>
    <source>
        <strain evidence="3 4">WL48A</strain>
    </source>
</reference>
<dbReference type="InterPro" id="IPR020550">
    <property type="entry name" value="Inositol_monophosphatase_CS"/>
</dbReference>
<comment type="catalytic activity">
    <reaction evidence="1">
        <text>a myo-inositol phosphate + H2O = myo-inositol + phosphate</text>
        <dbReference type="Rhea" id="RHEA:24056"/>
        <dbReference type="ChEBI" id="CHEBI:15377"/>
        <dbReference type="ChEBI" id="CHEBI:17268"/>
        <dbReference type="ChEBI" id="CHEBI:43474"/>
        <dbReference type="ChEBI" id="CHEBI:84139"/>
        <dbReference type="EC" id="3.1.3.25"/>
    </reaction>
</comment>
<dbReference type="SUPFAM" id="SSF56112">
    <property type="entry name" value="Protein kinase-like (PK-like)"/>
    <property type="match status" value="1"/>
</dbReference>
<evidence type="ECO:0000256" key="1">
    <source>
        <dbReference type="ARBA" id="ARBA00001033"/>
    </source>
</evidence>
<dbReference type="InterPro" id="IPR011009">
    <property type="entry name" value="Kinase-like_dom_sf"/>
</dbReference>
<evidence type="ECO:0000256" key="2">
    <source>
        <dbReference type="ARBA" id="ARBA00013106"/>
    </source>
</evidence>
<dbReference type="Proteomes" id="UP001560045">
    <property type="component" value="Unassembled WGS sequence"/>
</dbReference>
<organism evidence="3 4">
    <name type="scientific">Geodermatophilus maliterrae</name>
    <dbReference type="NCBI Taxonomy" id="3162531"/>
    <lineage>
        <taxon>Bacteria</taxon>
        <taxon>Bacillati</taxon>
        <taxon>Actinomycetota</taxon>
        <taxon>Actinomycetes</taxon>
        <taxon>Geodermatophilales</taxon>
        <taxon>Geodermatophilaceae</taxon>
        <taxon>Geodermatophilus</taxon>
    </lineage>
</organism>